<feature type="transmembrane region" description="Helical" evidence="6">
    <location>
        <begin position="290"/>
        <end position="312"/>
    </location>
</feature>
<protein>
    <submittedName>
        <fullName evidence="9">ABC transporter permease</fullName>
    </submittedName>
</protein>
<dbReference type="PANTHER" id="PTHR30572">
    <property type="entry name" value="MEMBRANE COMPONENT OF TRANSPORTER-RELATED"/>
    <property type="match status" value="1"/>
</dbReference>
<feature type="transmembrane region" description="Helical" evidence="6">
    <location>
        <begin position="757"/>
        <end position="779"/>
    </location>
</feature>
<evidence type="ECO:0000259" key="7">
    <source>
        <dbReference type="Pfam" id="PF02687"/>
    </source>
</evidence>
<comment type="subcellular location">
    <subcellularLocation>
        <location evidence="1">Cell membrane</location>
        <topology evidence="1">Multi-pass membrane protein</topology>
    </subcellularLocation>
</comment>
<accession>A0A364Y1D9</accession>
<feature type="domain" description="MacB-like periplasmic core" evidence="8">
    <location>
        <begin position="446"/>
        <end position="602"/>
    </location>
</feature>
<feature type="domain" description="MacB-like periplasmic core" evidence="8">
    <location>
        <begin position="20"/>
        <end position="248"/>
    </location>
</feature>
<dbReference type="OrthoDB" id="5933722at2"/>
<evidence type="ECO:0000256" key="3">
    <source>
        <dbReference type="ARBA" id="ARBA00022692"/>
    </source>
</evidence>
<keyword evidence="5 6" id="KW-0472">Membrane</keyword>
<dbReference type="GO" id="GO:0022857">
    <property type="term" value="F:transmembrane transporter activity"/>
    <property type="evidence" value="ECO:0007669"/>
    <property type="project" value="TreeGrafter"/>
</dbReference>
<dbReference type="InterPro" id="IPR050250">
    <property type="entry name" value="Macrolide_Exporter_MacB"/>
</dbReference>
<evidence type="ECO:0000256" key="6">
    <source>
        <dbReference type="SAM" id="Phobius"/>
    </source>
</evidence>
<dbReference type="PANTHER" id="PTHR30572:SF18">
    <property type="entry name" value="ABC-TYPE MACROLIDE FAMILY EXPORT SYSTEM PERMEASE COMPONENT 2"/>
    <property type="match status" value="1"/>
</dbReference>
<keyword evidence="3 6" id="KW-0812">Transmembrane</keyword>
<evidence type="ECO:0000313" key="9">
    <source>
        <dbReference type="EMBL" id="RAW00448.1"/>
    </source>
</evidence>
<dbReference type="Pfam" id="PF02687">
    <property type="entry name" value="FtsX"/>
    <property type="match status" value="2"/>
</dbReference>
<feature type="transmembrane region" description="Helical" evidence="6">
    <location>
        <begin position="337"/>
        <end position="367"/>
    </location>
</feature>
<evidence type="ECO:0000259" key="8">
    <source>
        <dbReference type="Pfam" id="PF12704"/>
    </source>
</evidence>
<keyword evidence="2" id="KW-1003">Cell membrane</keyword>
<evidence type="ECO:0000313" key="10">
    <source>
        <dbReference type="Proteomes" id="UP000251889"/>
    </source>
</evidence>
<evidence type="ECO:0000256" key="1">
    <source>
        <dbReference type="ARBA" id="ARBA00004651"/>
    </source>
</evidence>
<sequence>MIGSYIKTSGRSIVRNKMFSTINIFGLAISMSVGLLLIAFLADLNSYDRIHTKGDRIYRLIDTHVNKHHGKSIELASTSVVAPRRIKEEYAGIEDLVLMRSGFGGDAEVNDKVVPIEGIWSDDSFFNVFSFKLLKGNPRTALKAPFSIVLTEKEANRVFGDDDPMGKTIRMKDDSEKGFSEYLVTGLMEDPPKFSHIRFGALASFATLDILKKNEEYFLEWQNVWSNYAYIVLPEKSSTEDLQSYLDNLAKTENEKMPDVSITFTLQPFFDIALGKDLSNQLGPTMLSSVMWIVSALAVVVILSACFNYTNLSIARSMRRSREVGIRKVIGALRSHVLAQFIAEAVIISFLALVLSFGIFLILRPAFLSLSSELSNLVTLDLTPSVVGYFILLAVIVGLVAGILPALFFAKIKAVQVLKDVSSIKVFKNVAVRRLLIVAQYTLSLAFIATTMIGYEQYKYFIAFDLGYKTDNILNIRLQGNNPDVVSKAMQEIPEVSRISRSIMVTSTGSYYGNMIKYQGDSVDISYNTIDEHYLPIHGHKFLAGTNFRYQQKGVVEHQAIVNEKLVSRLKMGTPDQAVGERFQIDTVNYRIVGVLKDFHYGKVDSKIDPFIFKYSNEDVSYLNASISSKDWIATMEKVEEAWKKVDPIHALDAKFYSDKIQESYNQFQVMVKVIGFLAVLAITIASMGLLGMVVFTTETRTKEISIRKVLGASEGSLIYLLSRGFILLLLVSAVIALPLTYLLFTNVILREFVYTAPIGMFELFGGLVGILIIAMIMIGSQTIRVARANPASVLKSE</sequence>
<evidence type="ECO:0000256" key="5">
    <source>
        <dbReference type="ARBA" id="ARBA00023136"/>
    </source>
</evidence>
<dbReference type="Pfam" id="PF12704">
    <property type="entry name" value="MacB_PCD"/>
    <property type="match status" value="2"/>
</dbReference>
<dbReference type="InterPro" id="IPR025857">
    <property type="entry name" value="MacB_PCD"/>
</dbReference>
<dbReference type="GO" id="GO:0005886">
    <property type="term" value="C:plasma membrane"/>
    <property type="evidence" value="ECO:0007669"/>
    <property type="project" value="UniProtKB-SubCell"/>
</dbReference>
<feature type="transmembrane region" description="Helical" evidence="6">
    <location>
        <begin position="431"/>
        <end position="455"/>
    </location>
</feature>
<evidence type="ECO:0000256" key="2">
    <source>
        <dbReference type="ARBA" id="ARBA00022475"/>
    </source>
</evidence>
<dbReference type="AlphaFoldDB" id="A0A364Y1D9"/>
<dbReference type="Proteomes" id="UP000251889">
    <property type="component" value="Unassembled WGS sequence"/>
</dbReference>
<evidence type="ECO:0000256" key="4">
    <source>
        <dbReference type="ARBA" id="ARBA00022989"/>
    </source>
</evidence>
<proteinExistence type="predicted"/>
<gene>
    <name evidence="9" type="ORF">DQQ10_14660</name>
</gene>
<feature type="transmembrane region" description="Helical" evidence="6">
    <location>
        <begin position="387"/>
        <end position="410"/>
    </location>
</feature>
<feature type="domain" description="ABC3 transporter permease C-terminal" evidence="7">
    <location>
        <begin position="296"/>
        <end position="412"/>
    </location>
</feature>
<feature type="domain" description="ABC3 transporter permease C-terminal" evidence="7">
    <location>
        <begin position="677"/>
        <end position="791"/>
    </location>
</feature>
<dbReference type="EMBL" id="QMFY01000007">
    <property type="protein sequence ID" value="RAW00448.1"/>
    <property type="molecule type" value="Genomic_DNA"/>
</dbReference>
<feature type="transmembrane region" description="Helical" evidence="6">
    <location>
        <begin position="674"/>
        <end position="697"/>
    </location>
</feature>
<feature type="transmembrane region" description="Helical" evidence="6">
    <location>
        <begin position="21"/>
        <end position="42"/>
    </location>
</feature>
<feature type="transmembrane region" description="Helical" evidence="6">
    <location>
        <begin position="718"/>
        <end position="745"/>
    </location>
</feature>
<keyword evidence="4 6" id="KW-1133">Transmembrane helix</keyword>
<organism evidence="9 10">
    <name type="scientific">Pseudochryseolinea flava</name>
    <dbReference type="NCBI Taxonomy" id="2059302"/>
    <lineage>
        <taxon>Bacteria</taxon>
        <taxon>Pseudomonadati</taxon>
        <taxon>Bacteroidota</taxon>
        <taxon>Cytophagia</taxon>
        <taxon>Cytophagales</taxon>
        <taxon>Fulvivirgaceae</taxon>
        <taxon>Pseudochryseolinea</taxon>
    </lineage>
</organism>
<dbReference type="InterPro" id="IPR003838">
    <property type="entry name" value="ABC3_permease_C"/>
</dbReference>
<name>A0A364Y1D9_9BACT</name>
<comment type="caution">
    <text evidence="9">The sequence shown here is derived from an EMBL/GenBank/DDBJ whole genome shotgun (WGS) entry which is preliminary data.</text>
</comment>
<keyword evidence="10" id="KW-1185">Reference proteome</keyword>
<reference evidence="9 10" key="1">
    <citation type="submission" date="2018-06" db="EMBL/GenBank/DDBJ databases">
        <title>Chryseolinea flavus sp. nov., a member of the phylum Bacteroidetes isolated from soil.</title>
        <authorList>
            <person name="Li Y."/>
            <person name="Wang J."/>
        </authorList>
    </citation>
    <scope>NUCLEOTIDE SEQUENCE [LARGE SCALE GENOMIC DNA]</scope>
    <source>
        <strain evidence="9 10">SDU1-6</strain>
    </source>
</reference>